<dbReference type="PANTHER" id="PTHR46797:SF1">
    <property type="entry name" value="METHYLPHOSPHONATE SYNTHASE"/>
    <property type="match status" value="1"/>
</dbReference>
<keyword evidence="1" id="KW-0238">DNA-binding</keyword>
<dbReference type="SMART" id="SM00530">
    <property type="entry name" value="HTH_XRE"/>
    <property type="match status" value="1"/>
</dbReference>
<dbReference type="Gene3D" id="1.10.260.40">
    <property type="entry name" value="lambda repressor-like DNA-binding domains"/>
    <property type="match status" value="1"/>
</dbReference>
<feature type="domain" description="HTH cro/C1-type" evidence="3">
    <location>
        <begin position="11"/>
        <end position="65"/>
    </location>
</feature>
<protein>
    <submittedName>
        <fullName evidence="4">Helix-turn-helix transcriptional regulator</fullName>
    </submittedName>
</protein>
<evidence type="ECO:0000256" key="1">
    <source>
        <dbReference type="ARBA" id="ARBA00023125"/>
    </source>
</evidence>
<name>A0AAX1M2Z5_GLAPU</name>
<reference evidence="4" key="1">
    <citation type="submission" date="2021-03" db="EMBL/GenBank/DDBJ databases">
        <title>Characterization of a novel Integrative Conjugative Element in Glaesserella parasuis.</title>
        <authorList>
            <person name="Hu G."/>
            <person name="Sun H."/>
        </authorList>
    </citation>
    <scope>NUCLEOTIDE SEQUENCE</scope>
    <source>
        <strain evidence="4">GHP1807</strain>
    </source>
</reference>
<evidence type="ECO:0000256" key="2">
    <source>
        <dbReference type="SAM" id="Coils"/>
    </source>
</evidence>
<dbReference type="PANTHER" id="PTHR46797">
    <property type="entry name" value="HTH-TYPE TRANSCRIPTIONAL REGULATOR"/>
    <property type="match status" value="1"/>
</dbReference>
<dbReference type="SUPFAM" id="SSF47413">
    <property type="entry name" value="lambda repressor-like DNA-binding domains"/>
    <property type="match status" value="1"/>
</dbReference>
<evidence type="ECO:0000313" key="4">
    <source>
        <dbReference type="EMBL" id="QSX16052.1"/>
    </source>
</evidence>
<feature type="coiled-coil region" evidence="2">
    <location>
        <begin position="106"/>
        <end position="140"/>
    </location>
</feature>
<dbReference type="AlphaFoldDB" id="A0AAX1M2Z5"/>
<dbReference type="GO" id="GO:0003677">
    <property type="term" value="F:DNA binding"/>
    <property type="evidence" value="ECO:0007669"/>
    <property type="project" value="UniProtKB-KW"/>
</dbReference>
<dbReference type="RefSeq" id="WP_043894462.1">
    <property type="nucleotide sequence ID" value="NZ_CP015099.1"/>
</dbReference>
<organism evidence="4 5">
    <name type="scientific">Glaesserella parasuis</name>
    <name type="common">Haemophilus parasuis</name>
    <dbReference type="NCBI Taxonomy" id="738"/>
    <lineage>
        <taxon>Bacteria</taxon>
        <taxon>Pseudomonadati</taxon>
        <taxon>Pseudomonadota</taxon>
        <taxon>Gammaproteobacteria</taxon>
        <taxon>Pasteurellales</taxon>
        <taxon>Pasteurellaceae</taxon>
        <taxon>Glaesserella</taxon>
    </lineage>
</organism>
<dbReference type="Pfam" id="PF01381">
    <property type="entry name" value="HTH_3"/>
    <property type="match status" value="1"/>
</dbReference>
<evidence type="ECO:0000259" key="3">
    <source>
        <dbReference type="PROSITE" id="PS50943"/>
    </source>
</evidence>
<dbReference type="Proteomes" id="UP000662736">
    <property type="component" value="Chromosome"/>
</dbReference>
<dbReference type="GO" id="GO:0003700">
    <property type="term" value="F:DNA-binding transcription factor activity"/>
    <property type="evidence" value="ECO:0007669"/>
    <property type="project" value="TreeGrafter"/>
</dbReference>
<dbReference type="CDD" id="cd00093">
    <property type="entry name" value="HTH_XRE"/>
    <property type="match status" value="1"/>
</dbReference>
<dbReference type="InterPro" id="IPR001387">
    <property type="entry name" value="Cro/C1-type_HTH"/>
</dbReference>
<sequence>MKFTEQIRHNIRNLREERQLTQAMMAERLNLSETGYAKIERGETQVSLDRLPQIAEVLNVEWWELFRSDEAGINIGNYSHSSNISLAFGSNSVVLEAEIKTLKTALEAKNEILNSREREIKSLESRIESLEKMIEILENK</sequence>
<dbReference type="EMBL" id="CP071491">
    <property type="protein sequence ID" value="QSX16052.1"/>
    <property type="molecule type" value="Genomic_DNA"/>
</dbReference>
<dbReference type="GO" id="GO:0005829">
    <property type="term" value="C:cytosol"/>
    <property type="evidence" value="ECO:0007669"/>
    <property type="project" value="TreeGrafter"/>
</dbReference>
<dbReference type="InterPro" id="IPR010982">
    <property type="entry name" value="Lambda_DNA-bd_dom_sf"/>
</dbReference>
<keyword evidence="2" id="KW-0175">Coiled coil</keyword>
<dbReference type="InterPro" id="IPR050807">
    <property type="entry name" value="TransReg_Diox_bact_type"/>
</dbReference>
<accession>A0AAX1M2Z5</accession>
<gene>
    <name evidence="4" type="ORF">J1G54_06490</name>
</gene>
<dbReference type="PROSITE" id="PS50943">
    <property type="entry name" value="HTH_CROC1"/>
    <property type="match status" value="1"/>
</dbReference>
<proteinExistence type="predicted"/>
<evidence type="ECO:0000313" key="5">
    <source>
        <dbReference type="Proteomes" id="UP000662736"/>
    </source>
</evidence>